<accession>A0ABD1GTQ2</accession>
<feature type="chain" id="PRO_5044876493" evidence="11">
    <location>
        <begin position="22"/>
        <end position="429"/>
    </location>
</feature>
<dbReference type="InterPro" id="IPR033121">
    <property type="entry name" value="PEPTIDASE_A1"/>
</dbReference>
<reference evidence="13 14" key="1">
    <citation type="submission" date="2024-06" db="EMBL/GenBank/DDBJ databases">
        <title>A chromosome level genome sequence of Diviner's sage (Salvia divinorum).</title>
        <authorList>
            <person name="Ford S.A."/>
            <person name="Ro D.-K."/>
            <person name="Ness R.W."/>
            <person name="Phillips M.A."/>
        </authorList>
    </citation>
    <scope>NUCLEOTIDE SEQUENCE [LARGE SCALE GENOMIC DNA]</scope>
    <source>
        <strain evidence="13">SAF-2024a</strain>
        <tissue evidence="13">Leaf</tissue>
    </source>
</reference>
<keyword evidence="6 10" id="KW-0064">Aspartyl protease</keyword>
<feature type="signal peptide" evidence="11">
    <location>
        <begin position="1"/>
        <end position="21"/>
    </location>
</feature>
<evidence type="ECO:0000313" key="14">
    <source>
        <dbReference type="Proteomes" id="UP001567538"/>
    </source>
</evidence>
<dbReference type="Gene3D" id="2.40.70.10">
    <property type="entry name" value="Acid Proteases"/>
    <property type="match status" value="2"/>
</dbReference>
<feature type="domain" description="Peptidase A1" evidence="12">
    <location>
        <begin position="84"/>
        <end position="421"/>
    </location>
</feature>
<evidence type="ECO:0000313" key="13">
    <source>
        <dbReference type="EMBL" id="KAL1546444.1"/>
    </source>
</evidence>
<dbReference type="FunFam" id="2.40.70.10:FF:000016">
    <property type="entry name" value="Probable aspartic protease At2g35615"/>
    <property type="match status" value="1"/>
</dbReference>
<comment type="caution">
    <text evidence="13">The sequence shown here is derived from an EMBL/GenBank/DDBJ whole genome shotgun (WGS) entry which is preliminary data.</text>
</comment>
<dbReference type="InterPro" id="IPR021109">
    <property type="entry name" value="Peptidase_aspartic_dom_sf"/>
</dbReference>
<organism evidence="13 14">
    <name type="scientific">Salvia divinorum</name>
    <name type="common">Maria pastora</name>
    <name type="synonym">Diviner's sage</name>
    <dbReference type="NCBI Taxonomy" id="28513"/>
    <lineage>
        <taxon>Eukaryota</taxon>
        <taxon>Viridiplantae</taxon>
        <taxon>Streptophyta</taxon>
        <taxon>Embryophyta</taxon>
        <taxon>Tracheophyta</taxon>
        <taxon>Spermatophyta</taxon>
        <taxon>Magnoliopsida</taxon>
        <taxon>eudicotyledons</taxon>
        <taxon>Gunneridae</taxon>
        <taxon>Pentapetalae</taxon>
        <taxon>asterids</taxon>
        <taxon>lamiids</taxon>
        <taxon>Lamiales</taxon>
        <taxon>Lamiaceae</taxon>
        <taxon>Nepetoideae</taxon>
        <taxon>Mentheae</taxon>
        <taxon>Salviinae</taxon>
        <taxon>Salvia</taxon>
        <taxon>Salvia subgen. Calosphace</taxon>
    </lineage>
</organism>
<dbReference type="SUPFAM" id="SSF50630">
    <property type="entry name" value="Acid proteases"/>
    <property type="match status" value="1"/>
</dbReference>
<feature type="active site" evidence="9">
    <location>
        <position position="102"/>
    </location>
</feature>
<evidence type="ECO:0000256" key="8">
    <source>
        <dbReference type="ARBA" id="ARBA00023180"/>
    </source>
</evidence>
<proteinExistence type="inferred from homology"/>
<evidence type="ECO:0000256" key="6">
    <source>
        <dbReference type="ARBA" id="ARBA00022750"/>
    </source>
</evidence>
<dbReference type="PANTHER" id="PTHR47967:SF128">
    <property type="entry name" value="ASPARTIC PROTEINASE CDR1-LIKE"/>
    <property type="match status" value="1"/>
</dbReference>
<dbReference type="InterPro" id="IPR034161">
    <property type="entry name" value="Pepsin-like_plant"/>
</dbReference>
<keyword evidence="8" id="KW-0325">Glycoprotein</keyword>
<dbReference type="CDD" id="cd05476">
    <property type="entry name" value="pepsin_A_like_plant"/>
    <property type="match status" value="1"/>
</dbReference>
<name>A0ABD1GTQ2_SALDI</name>
<dbReference type="PROSITE" id="PS00141">
    <property type="entry name" value="ASP_PROTEASE"/>
    <property type="match status" value="1"/>
</dbReference>
<dbReference type="EMBL" id="JBEAFC010000008">
    <property type="protein sequence ID" value="KAL1546444.1"/>
    <property type="molecule type" value="Genomic_DNA"/>
</dbReference>
<dbReference type="Pfam" id="PF14543">
    <property type="entry name" value="TAXi_N"/>
    <property type="match status" value="1"/>
</dbReference>
<keyword evidence="3" id="KW-0964">Secreted</keyword>
<keyword evidence="5 11" id="KW-0732">Signal</keyword>
<keyword evidence="14" id="KW-1185">Reference proteome</keyword>
<dbReference type="Proteomes" id="UP001567538">
    <property type="component" value="Unassembled WGS sequence"/>
</dbReference>
<evidence type="ECO:0000259" key="12">
    <source>
        <dbReference type="PROSITE" id="PS51767"/>
    </source>
</evidence>
<feature type="active site" evidence="9">
    <location>
        <position position="308"/>
    </location>
</feature>
<comment type="similarity">
    <text evidence="2 10">Belongs to the peptidase A1 family.</text>
</comment>
<dbReference type="InterPro" id="IPR032799">
    <property type="entry name" value="TAXi_C"/>
</dbReference>
<evidence type="ECO:0000256" key="10">
    <source>
        <dbReference type="RuleBase" id="RU000454"/>
    </source>
</evidence>
<evidence type="ECO:0000256" key="4">
    <source>
        <dbReference type="ARBA" id="ARBA00022670"/>
    </source>
</evidence>
<gene>
    <name evidence="13" type="ORF">AAHA92_23041</name>
</gene>
<evidence type="ECO:0000256" key="7">
    <source>
        <dbReference type="ARBA" id="ARBA00022801"/>
    </source>
</evidence>
<dbReference type="GO" id="GO:0005576">
    <property type="term" value="C:extracellular region"/>
    <property type="evidence" value="ECO:0007669"/>
    <property type="project" value="UniProtKB-SubCell"/>
</dbReference>
<protein>
    <submittedName>
        <fullName evidence="13">Aspartic proteinase CDR1-like</fullName>
    </submittedName>
</protein>
<dbReference type="InterPro" id="IPR001461">
    <property type="entry name" value="Aspartic_peptidase_A1"/>
</dbReference>
<dbReference type="Pfam" id="PF14541">
    <property type="entry name" value="TAXi_C"/>
    <property type="match status" value="1"/>
</dbReference>
<evidence type="ECO:0000256" key="2">
    <source>
        <dbReference type="ARBA" id="ARBA00007447"/>
    </source>
</evidence>
<evidence type="ECO:0000256" key="3">
    <source>
        <dbReference type="ARBA" id="ARBA00022525"/>
    </source>
</evidence>
<keyword evidence="7 10" id="KW-0378">Hydrolase</keyword>
<dbReference type="InterPro" id="IPR032861">
    <property type="entry name" value="TAXi_N"/>
</dbReference>
<sequence>MAVLIHSLLLTSIYFTLSCSATSNNGGFTIDLLHRDPPSGEARFRSIRSAIDRSFSRKSSLLSKISNTKIDSVDATVTGAGGEYLMKFLIGTPPVEQLGIADTGSDLLWTQCLPCRQCYKQNSPLFNPSKSRSYRPVSCDSKECQDAGTSFCNEGNSCSYQVSYGDRSHTAGDVATETLSFGGKIAFPKVVFGCGHDNDGTFSEAESGIVGLGGGSASIVKQLRSTTGGRFSYCLTLLNANVSSKISFGSNAVVAGPDVVSTPLVKKSPDTYYYLTLEGISVGEKRTDLASSKAGFRPAAEEGNIIIDSGTTLTFVPLEIYQGVEAALDEAITGVKVTDPQGTFGLCYRVSGGQGIESPPVTVHFKGADLVVEAVSLFLEVEDGISCLTLVASLDLPIYGNLFQMNYHTGYDLVKGQVSFQNTDCATLE</sequence>
<dbReference type="InterPro" id="IPR051708">
    <property type="entry name" value="Plant_Aspart_Prot_A1"/>
</dbReference>
<evidence type="ECO:0000256" key="1">
    <source>
        <dbReference type="ARBA" id="ARBA00004613"/>
    </source>
</evidence>
<dbReference type="GO" id="GO:0004190">
    <property type="term" value="F:aspartic-type endopeptidase activity"/>
    <property type="evidence" value="ECO:0007669"/>
    <property type="project" value="UniProtKB-KW"/>
</dbReference>
<dbReference type="FunFam" id="2.40.70.10:FF:000050">
    <property type="entry name" value="Aspartic proteinase CDR1"/>
    <property type="match status" value="1"/>
</dbReference>
<keyword evidence="4 10" id="KW-0645">Protease</keyword>
<dbReference type="PROSITE" id="PS51767">
    <property type="entry name" value="PEPTIDASE_A1"/>
    <property type="match status" value="1"/>
</dbReference>
<dbReference type="PANTHER" id="PTHR47967">
    <property type="entry name" value="OS07G0603500 PROTEIN-RELATED"/>
    <property type="match status" value="1"/>
</dbReference>
<dbReference type="InterPro" id="IPR001969">
    <property type="entry name" value="Aspartic_peptidase_AS"/>
</dbReference>
<evidence type="ECO:0000256" key="11">
    <source>
        <dbReference type="SAM" id="SignalP"/>
    </source>
</evidence>
<evidence type="ECO:0000256" key="9">
    <source>
        <dbReference type="PIRSR" id="PIRSR601461-1"/>
    </source>
</evidence>
<dbReference type="PRINTS" id="PR00792">
    <property type="entry name" value="PEPSIN"/>
</dbReference>
<evidence type="ECO:0000256" key="5">
    <source>
        <dbReference type="ARBA" id="ARBA00022729"/>
    </source>
</evidence>
<dbReference type="AlphaFoldDB" id="A0ABD1GTQ2"/>
<dbReference type="GO" id="GO:0006508">
    <property type="term" value="P:proteolysis"/>
    <property type="evidence" value="ECO:0007669"/>
    <property type="project" value="UniProtKB-KW"/>
</dbReference>
<comment type="subcellular location">
    <subcellularLocation>
        <location evidence="1">Secreted</location>
    </subcellularLocation>
</comment>